<dbReference type="Pfam" id="PF03020">
    <property type="entry name" value="LEM"/>
    <property type="match status" value="1"/>
</dbReference>
<sequence length="1077" mass="115164">MRARCSGAGCSSVPRILVLKNQHPPTHQLPTECDSVKERTLLQRNGGMDNLDQLADDELRLRLVQYGFPNLPVTTTTRKILIKKLRHHIDSEKQKLRRESSKAARYSSGEESDTNDGRKTMTAAAQRKAYNSGSSTTRSQRATVAGPAGGGASGSMPPPPPSTNPVRSSMTRVPISISSPSSSSASSPATTAPLSVSSNSYATANGAGSNNHHRSSSKPSSPPGASSIYISPLIVHDSEEEDYLPPVRAGIGGGGGGGGGTASLRSFGSLSSTPTSHSSLFRKSALSGGNITPPSANSSMYSNIGGVGGDNNSSSGGSPTLNDSNGSNGASTGDSPYVSEYTKRLMQLRGETVSQENYNSAIGGMIGRRSVGANSMPSASRYSATAAAAAPSSSHLHSLRTNHHQQPSSIGGGGGGAGGLLHHPMRSSHPHLLNSKGGALGGGSSPSPLGNAGTIIAGNHIRQRYSRLSGMNEFNENDIVTHAQPSPEPPSIPFRVKLGNFITRLDEHYGFKQTFIPCALLCLLVVFLCSVAFMYMTISTDLASTLSSINTRYELCDGDVHGLAATGCVHAADVEPALELLKLIGTELKARVEQHHCRREGDAPPVSGLMSAGKVLKYAKEHSPSVLIPQLTRHLHAMEYLIDRNPQWHINHCDANGEPITYDGVLERRATRSNHFTILKPKLPFTCMIYNKFQKFFVIVGGLALATIVTLALNYFIKFVLHVKQKRRDQVNRLISEIIHAVSQAAANASDAAANKDTTDGGAQQAGIVINHLRDRLLGMTNRRKLAWAWNEALDFLEQHESRIAFEVASIAGEDFRVMRWIDTAPLASSGMAIGRGGGASSGGVSRLGGGSAGSSTAKKWQSPAFDNSNKIHDPPTPCLKIRQMFDKYEVNDPNLKTIVQDAILEKVGGRCKIYDIQLDRSSCCVYVRCASAKDAGIVHDEINGWWFDNRLVSIKFLRLERYLQRFPRSLAGPACLKPSNKNNSSMSHQLALNNNNNNGGPAGRHAGSRAEHDGETDPEDYDDGEGEEDGEEEEEDEELIAAAARAGSTNRAPGGGSGRRSGAAIRRRDEYEEDDE</sequence>
<evidence type="ECO:0000256" key="1">
    <source>
        <dbReference type="ARBA" id="ARBA00004473"/>
    </source>
</evidence>
<dbReference type="PANTHER" id="PTHR13428">
    <property type="entry name" value="INNER NUCLEAR MEMBRANE PROTEIN MAN1 LEM DOMAIN CONTAINING PROTEIN"/>
    <property type="match status" value="1"/>
</dbReference>
<dbReference type="InterPro" id="IPR041885">
    <property type="entry name" value="MAN1_winged_helix_dom"/>
</dbReference>
<dbReference type="GO" id="GO:0005637">
    <property type="term" value="C:nuclear inner membrane"/>
    <property type="evidence" value="ECO:0007669"/>
    <property type="project" value="UniProtKB-SubCell"/>
</dbReference>
<dbReference type="InterPro" id="IPR035979">
    <property type="entry name" value="RBD_domain_sf"/>
</dbReference>
<evidence type="ECO:0000256" key="3">
    <source>
        <dbReference type="ARBA" id="ARBA00022989"/>
    </source>
</evidence>
<dbReference type="SUPFAM" id="SSF54928">
    <property type="entry name" value="RNA-binding domain, RBD"/>
    <property type="match status" value="1"/>
</dbReference>
<accession>A0A182UQL0</accession>
<dbReference type="EnsemblMetazoa" id="AMEM001923-RA">
    <property type="protein sequence ID" value="AMEM001923-PA"/>
    <property type="gene ID" value="AMEM001923"/>
</dbReference>
<feature type="compositionally biased region" description="Basic and acidic residues" evidence="6">
    <location>
        <begin position="89"/>
        <end position="102"/>
    </location>
</feature>
<protein>
    <recommendedName>
        <fullName evidence="8">LEM domain-containing protein</fullName>
    </recommendedName>
</protein>
<feature type="region of interest" description="Disordered" evidence="6">
    <location>
        <begin position="89"/>
        <end position="228"/>
    </location>
</feature>
<dbReference type="PROSITE" id="PS50954">
    <property type="entry name" value="LEM"/>
    <property type="match status" value="1"/>
</dbReference>
<comment type="subcellular location">
    <subcellularLocation>
        <location evidence="1">Nucleus inner membrane</location>
        <topology evidence="1">Multi-pass membrane protein</topology>
    </subcellularLocation>
</comment>
<dbReference type="InterPro" id="IPR011015">
    <property type="entry name" value="LEM/LEM-like_dom_sf"/>
</dbReference>
<evidence type="ECO:0000313" key="9">
    <source>
        <dbReference type="EnsemblMetazoa" id="AMEM001923-PA"/>
    </source>
</evidence>
<feature type="region of interest" description="Disordered" evidence="6">
    <location>
        <begin position="386"/>
        <end position="420"/>
    </location>
</feature>
<dbReference type="CDD" id="cd12286">
    <property type="entry name" value="RRM_Man1"/>
    <property type="match status" value="1"/>
</dbReference>
<dbReference type="VEuPathDB" id="VectorBase:AMEM21_001887"/>
<feature type="compositionally biased region" description="Low complexity" evidence="6">
    <location>
        <begin position="266"/>
        <end position="281"/>
    </location>
</feature>
<evidence type="ECO:0000256" key="4">
    <source>
        <dbReference type="ARBA" id="ARBA00023136"/>
    </source>
</evidence>
<feature type="compositionally biased region" description="Polar residues" evidence="6">
    <location>
        <begin position="287"/>
        <end position="301"/>
    </location>
</feature>
<feature type="compositionally biased region" description="Low complexity" evidence="6">
    <location>
        <begin position="386"/>
        <end position="396"/>
    </location>
</feature>
<name>A0A182UQL0_ANOME</name>
<dbReference type="Gene3D" id="1.10.10.1180">
    <property type="entry name" value="MAN1, winged-helix domain"/>
    <property type="match status" value="1"/>
</dbReference>
<feature type="compositionally biased region" description="Low complexity" evidence="6">
    <location>
        <begin position="173"/>
        <end position="198"/>
    </location>
</feature>
<dbReference type="SMART" id="SM00540">
    <property type="entry name" value="LEM"/>
    <property type="match status" value="1"/>
</dbReference>
<evidence type="ECO:0000313" key="10">
    <source>
        <dbReference type="Proteomes" id="UP000075903"/>
    </source>
</evidence>
<dbReference type="InterPro" id="IPR034394">
    <property type="entry name" value="Man1_RRM"/>
</dbReference>
<dbReference type="SUPFAM" id="SSF63451">
    <property type="entry name" value="LEM domain"/>
    <property type="match status" value="1"/>
</dbReference>
<feature type="compositionally biased region" description="Acidic residues" evidence="6">
    <location>
        <begin position="1017"/>
        <end position="1040"/>
    </location>
</feature>
<evidence type="ECO:0000256" key="7">
    <source>
        <dbReference type="SAM" id="Phobius"/>
    </source>
</evidence>
<keyword evidence="2 7" id="KW-0812">Transmembrane</keyword>
<evidence type="ECO:0000256" key="2">
    <source>
        <dbReference type="ARBA" id="ARBA00022692"/>
    </source>
</evidence>
<feature type="transmembrane region" description="Helical" evidence="7">
    <location>
        <begin position="514"/>
        <end position="538"/>
    </location>
</feature>
<dbReference type="Proteomes" id="UP000075903">
    <property type="component" value="Unassembled WGS sequence"/>
</dbReference>
<keyword evidence="10" id="KW-1185">Reference proteome</keyword>
<feature type="compositionally biased region" description="Polar residues" evidence="6">
    <location>
        <begin position="199"/>
        <end position="210"/>
    </location>
</feature>
<proteinExistence type="predicted"/>
<dbReference type="STRING" id="30066.A0A182UQL0"/>
<dbReference type="Gene3D" id="1.10.720.40">
    <property type="match status" value="1"/>
</dbReference>
<keyword evidence="3 7" id="KW-1133">Transmembrane helix</keyword>
<dbReference type="GO" id="GO:0005819">
    <property type="term" value="C:spindle"/>
    <property type="evidence" value="ECO:0007669"/>
    <property type="project" value="UniProtKB-SubCell"/>
</dbReference>
<dbReference type="PANTHER" id="PTHR13428:SF12">
    <property type="entry name" value="INNER NUCLEAR MEMBRANE PROTEIN MAN1"/>
    <property type="match status" value="1"/>
</dbReference>
<reference evidence="9" key="1">
    <citation type="submission" date="2020-05" db="UniProtKB">
        <authorList>
            <consortium name="EnsemblMetazoa"/>
        </authorList>
    </citation>
    <scope>IDENTIFICATION</scope>
    <source>
        <strain evidence="9">MAF</strain>
    </source>
</reference>
<dbReference type="InterPro" id="IPR003887">
    <property type="entry name" value="LEM_dom"/>
</dbReference>
<feature type="transmembrane region" description="Helical" evidence="7">
    <location>
        <begin position="696"/>
        <end position="717"/>
    </location>
</feature>
<dbReference type="GO" id="GO:0031490">
    <property type="term" value="F:chromatin DNA binding"/>
    <property type="evidence" value="ECO:0007669"/>
    <property type="project" value="TreeGrafter"/>
</dbReference>
<dbReference type="CDD" id="cd12934">
    <property type="entry name" value="LEM"/>
    <property type="match status" value="1"/>
</dbReference>
<evidence type="ECO:0000256" key="5">
    <source>
        <dbReference type="ARBA" id="ARBA00023242"/>
    </source>
</evidence>
<feature type="compositionally biased region" description="Gly residues" evidence="6">
    <location>
        <begin position="410"/>
        <end position="419"/>
    </location>
</feature>
<feature type="compositionally biased region" description="Polar residues" evidence="6">
    <location>
        <begin position="319"/>
        <end position="334"/>
    </location>
</feature>
<dbReference type="GO" id="GO:0006998">
    <property type="term" value="P:nuclear envelope organization"/>
    <property type="evidence" value="ECO:0007669"/>
    <property type="project" value="TreeGrafter"/>
</dbReference>
<dbReference type="InterPro" id="IPR052277">
    <property type="entry name" value="INM_ESCRT-Associated"/>
</dbReference>
<feature type="compositionally biased region" description="Gly residues" evidence="6">
    <location>
        <begin position="250"/>
        <end position="261"/>
    </location>
</feature>
<organism evidence="9 10">
    <name type="scientific">Anopheles merus</name>
    <name type="common">Mosquito</name>
    <dbReference type="NCBI Taxonomy" id="30066"/>
    <lineage>
        <taxon>Eukaryota</taxon>
        <taxon>Metazoa</taxon>
        <taxon>Ecdysozoa</taxon>
        <taxon>Arthropoda</taxon>
        <taxon>Hexapoda</taxon>
        <taxon>Insecta</taxon>
        <taxon>Pterygota</taxon>
        <taxon>Neoptera</taxon>
        <taxon>Endopterygota</taxon>
        <taxon>Diptera</taxon>
        <taxon>Nematocera</taxon>
        <taxon>Culicoidea</taxon>
        <taxon>Culicidae</taxon>
        <taxon>Anophelinae</taxon>
        <taxon>Anopheles</taxon>
    </lineage>
</organism>
<feature type="compositionally biased region" description="Low complexity" evidence="6">
    <location>
        <begin position="217"/>
        <end position="227"/>
    </location>
</feature>
<dbReference type="GO" id="GO:0030514">
    <property type="term" value="P:negative regulation of BMP signaling pathway"/>
    <property type="evidence" value="ECO:0007669"/>
    <property type="project" value="TreeGrafter"/>
</dbReference>
<dbReference type="InterPro" id="IPR012677">
    <property type="entry name" value="Nucleotide-bd_a/b_plait_sf"/>
</dbReference>
<keyword evidence="5" id="KW-0539">Nucleus</keyword>
<evidence type="ECO:0000256" key="6">
    <source>
        <dbReference type="SAM" id="MobiDB-lite"/>
    </source>
</evidence>
<feature type="region of interest" description="Disordered" evidence="6">
    <location>
        <begin position="974"/>
        <end position="1077"/>
    </location>
</feature>
<feature type="domain" description="LEM" evidence="8">
    <location>
        <begin position="48"/>
        <end position="92"/>
    </location>
</feature>
<feature type="region of interest" description="Disordered" evidence="6">
    <location>
        <begin position="244"/>
        <end position="337"/>
    </location>
</feature>
<feature type="compositionally biased region" description="Polar residues" evidence="6">
    <location>
        <begin position="129"/>
        <end position="142"/>
    </location>
</feature>
<feature type="compositionally biased region" description="Polar residues" evidence="6">
    <location>
        <begin position="980"/>
        <end position="993"/>
    </location>
</feature>
<dbReference type="Gene3D" id="3.30.70.330">
    <property type="match status" value="1"/>
</dbReference>
<dbReference type="AlphaFoldDB" id="A0A182UQL0"/>
<keyword evidence="4 7" id="KW-0472">Membrane</keyword>
<dbReference type="VEuPathDB" id="VectorBase:AMEM001923"/>
<evidence type="ECO:0000259" key="8">
    <source>
        <dbReference type="PROSITE" id="PS50954"/>
    </source>
</evidence>